<organism evidence="1 2">
    <name type="scientific">Protopolystoma xenopodis</name>
    <dbReference type="NCBI Taxonomy" id="117903"/>
    <lineage>
        <taxon>Eukaryota</taxon>
        <taxon>Metazoa</taxon>
        <taxon>Spiralia</taxon>
        <taxon>Lophotrochozoa</taxon>
        <taxon>Platyhelminthes</taxon>
        <taxon>Monogenea</taxon>
        <taxon>Polyopisthocotylea</taxon>
        <taxon>Polystomatidea</taxon>
        <taxon>Polystomatidae</taxon>
        <taxon>Protopolystoma</taxon>
    </lineage>
</organism>
<protein>
    <submittedName>
        <fullName evidence="1">Uncharacterized protein</fullName>
    </submittedName>
</protein>
<dbReference type="Proteomes" id="UP000784294">
    <property type="component" value="Unassembled WGS sequence"/>
</dbReference>
<evidence type="ECO:0000313" key="1">
    <source>
        <dbReference type="EMBL" id="VEL33877.1"/>
    </source>
</evidence>
<reference evidence="1" key="1">
    <citation type="submission" date="2018-11" db="EMBL/GenBank/DDBJ databases">
        <authorList>
            <consortium name="Pathogen Informatics"/>
        </authorList>
    </citation>
    <scope>NUCLEOTIDE SEQUENCE</scope>
</reference>
<proteinExistence type="predicted"/>
<dbReference type="EMBL" id="CAAALY010246597">
    <property type="protein sequence ID" value="VEL33877.1"/>
    <property type="molecule type" value="Genomic_DNA"/>
</dbReference>
<accession>A0A3S5BPZ8</accession>
<dbReference type="AlphaFoldDB" id="A0A3S5BPZ8"/>
<keyword evidence="2" id="KW-1185">Reference proteome</keyword>
<sequence>MLHSTDASTNQISLAVPSLLFETSNFDLSPQSEANTSTSSRTKLEEFVQLCCFVASWSPRLLLMRATITHHLLREAGIASGRLHLRLRRALLDLGVRMIALCQAKCSQERAVEATST</sequence>
<evidence type="ECO:0000313" key="2">
    <source>
        <dbReference type="Proteomes" id="UP000784294"/>
    </source>
</evidence>
<gene>
    <name evidence="1" type="ORF">PXEA_LOCUS27317</name>
</gene>
<name>A0A3S5BPZ8_9PLAT</name>
<comment type="caution">
    <text evidence="1">The sequence shown here is derived from an EMBL/GenBank/DDBJ whole genome shotgun (WGS) entry which is preliminary data.</text>
</comment>